<dbReference type="AlphaFoldDB" id="A0A931LVB5"/>
<dbReference type="EMBL" id="JACOSL010000040">
    <property type="protein sequence ID" value="MBI1756828.1"/>
    <property type="molecule type" value="Genomic_DNA"/>
</dbReference>
<evidence type="ECO:0000313" key="2">
    <source>
        <dbReference type="Proteomes" id="UP000727962"/>
    </source>
</evidence>
<gene>
    <name evidence="1" type="ORF">HYR64_06955</name>
</gene>
<accession>A0A931LVB5</accession>
<proteinExistence type="predicted"/>
<evidence type="ECO:0000313" key="1">
    <source>
        <dbReference type="EMBL" id="MBI1756828.1"/>
    </source>
</evidence>
<reference evidence="1" key="1">
    <citation type="submission" date="2020-07" db="EMBL/GenBank/DDBJ databases">
        <title>Huge and variable diversity of episymbiotic CPR bacteria and DPANN archaea in groundwater ecosystems.</title>
        <authorList>
            <person name="He C.Y."/>
            <person name="Keren R."/>
            <person name="Whittaker M."/>
            <person name="Farag I.F."/>
            <person name="Doudna J."/>
            <person name="Cate J.H.D."/>
            <person name="Banfield J.F."/>
        </authorList>
    </citation>
    <scope>NUCLEOTIDE SEQUENCE</scope>
    <source>
        <strain evidence="1">NC_groundwater_17_Pr7_B-0.1um_64_12</strain>
    </source>
</reference>
<protein>
    <recommendedName>
        <fullName evidence="3">Flagellar biosynthetic protein FliO</fullName>
    </recommendedName>
</protein>
<name>A0A931LVB5_FIMGI</name>
<sequence length="165" mass="17051">MILPLALAALSYAQVQEGYLGTKLGSGGAGAPAAQPGAPGLGSFLQMTLALGFVLVLVKTVVPKLAAKLQRRLVTSPTSTLTIEETANFAGGTLYIVRARSKTLLVSAAQSGVSCLCDLSDAAPAPPTFQEFVDEAVQDASRDPAGNPDAIEIEQALSRLERLAR</sequence>
<comment type="caution">
    <text evidence="1">The sequence shown here is derived from an EMBL/GenBank/DDBJ whole genome shotgun (WGS) entry which is preliminary data.</text>
</comment>
<evidence type="ECO:0008006" key="3">
    <source>
        <dbReference type="Google" id="ProtNLM"/>
    </source>
</evidence>
<dbReference type="Proteomes" id="UP000727962">
    <property type="component" value="Unassembled WGS sequence"/>
</dbReference>
<organism evidence="1 2">
    <name type="scientific">Fimbriimonas ginsengisoli</name>
    <dbReference type="NCBI Taxonomy" id="1005039"/>
    <lineage>
        <taxon>Bacteria</taxon>
        <taxon>Bacillati</taxon>
        <taxon>Armatimonadota</taxon>
        <taxon>Fimbriimonadia</taxon>
        <taxon>Fimbriimonadales</taxon>
        <taxon>Fimbriimonadaceae</taxon>
        <taxon>Fimbriimonas</taxon>
    </lineage>
</organism>